<keyword evidence="2 7" id="KW-0732">Signal</keyword>
<evidence type="ECO:0000256" key="3">
    <source>
        <dbReference type="ARBA" id="ARBA00022801"/>
    </source>
</evidence>
<dbReference type="InterPro" id="IPR007000">
    <property type="entry name" value="PLipase_B-like"/>
</dbReference>
<sequence>MIKIICFLLIFLFVSSERTIISVYYQNSTYSVTPGIADPDAVCYAIFSDTMFEIGASKLHIYTNSEYDDEIQMYAAGFAEGYLTQQRIWDYLTNWKIDFISDYNTTDWPHNITVFMEANENYLQEQCQNTSKTDYMNQICLNYEQYKGIFDGYSSVAPSEQNITSMDLWILNSGGDLDDLGIALFLLSEDPKEQEWAMKRIKDDHWQELHSHCTGLVKVLDGNTDIFFSQDTWSGFVSLSRVWKEYNFKLNSANVQSIVFSSYPGVIFSVDDFYVTSAQLGVLETTFNIFNDSLYKEYITNQTILTWLRVTAVNRLCTNGPDWIQMMNSINSGTYNNQWLVLDHKLFTKGEPIQDNLLWVLEMIPGYTWYGDVTDWLRNRTWYPSINTPTNLFLFDIAGFAEKVKEVGNYWSYWNCSRMLIMERDLNNKVYSYETFKEFMRYNHYQVDPLSNGDPAESISSRYDLRITNTSDHKLQAAAFGALDSKTVNHLQIFDMQFDAVSSPIHKWVPVWEFGVGKWADVPHQGIPQRWEFPWHDFQSFETTTCGDLATCGDCIQSSSCGWCNDRCQKYPVLVGEESNCPNNDWILYQCPAPNPSTSTTSSSSGLSTGGWVGIVIAVAVVFGVVGFFLSLFIKKKRNYKPINSDDTEDDNLI</sequence>
<evidence type="ECO:0000256" key="8">
    <source>
        <dbReference type="SAM" id="Phobius"/>
    </source>
</evidence>
<evidence type="ECO:0000256" key="2">
    <source>
        <dbReference type="ARBA" id="ARBA00022729"/>
    </source>
</evidence>
<protein>
    <recommendedName>
        <fullName evidence="7">Phospholipase B-like</fullName>
        <ecNumber evidence="7">3.1.1.-</ecNumber>
    </recommendedName>
</protein>
<evidence type="ECO:0000256" key="5">
    <source>
        <dbReference type="ARBA" id="ARBA00023098"/>
    </source>
</evidence>
<accession>A0A9Q0RDP2</accession>
<keyword evidence="3 7" id="KW-0378">Hydrolase</keyword>
<reference evidence="10" key="1">
    <citation type="submission" date="2022-10" db="EMBL/GenBank/DDBJ databases">
        <title>Novel sulphate-reducing endosymbionts in the free-living metamonad Anaeramoeba.</title>
        <authorList>
            <person name="Jerlstrom-Hultqvist J."/>
            <person name="Cepicka I."/>
            <person name="Gallot-Lavallee L."/>
            <person name="Salas-Leiva D."/>
            <person name="Curtis B.A."/>
            <person name="Zahonova K."/>
            <person name="Pipaliya S."/>
            <person name="Dacks J."/>
            <person name="Roger A.J."/>
        </authorList>
    </citation>
    <scope>NUCLEOTIDE SEQUENCE</scope>
    <source>
        <strain evidence="10">BMAN</strain>
    </source>
</reference>
<dbReference type="PANTHER" id="PTHR12370:SF3">
    <property type="entry name" value="PHOSPHOLIPASE B-LIKE 2-RELATED"/>
    <property type="match status" value="1"/>
</dbReference>
<dbReference type="InterPro" id="IPR016201">
    <property type="entry name" value="PSI"/>
</dbReference>
<dbReference type="OMA" id="DIQNTGW"/>
<feature type="chain" id="PRO_5040546020" description="Phospholipase B-like" evidence="7">
    <location>
        <begin position="17"/>
        <end position="654"/>
    </location>
</feature>
<evidence type="ECO:0000259" key="9">
    <source>
        <dbReference type="SMART" id="SM00423"/>
    </source>
</evidence>
<evidence type="ECO:0000256" key="7">
    <source>
        <dbReference type="RuleBase" id="RU364138"/>
    </source>
</evidence>
<feature type="signal peptide" evidence="7">
    <location>
        <begin position="1"/>
        <end position="16"/>
    </location>
</feature>
<comment type="similarity">
    <text evidence="1 7">Belongs to the phospholipase B-like family.</text>
</comment>
<proteinExistence type="inferred from homology"/>
<organism evidence="10 11">
    <name type="scientific">Anaeramoeba ignava</name>
    <name type="common">Anaerobic marine amoeba</name>
    <dbReference type="NCBI Taxonomy" id="1746090"/>
    <lineage>
        <taxon>Eukaryota</taxon>
        <taxon>Metamonada</taxon>
        <taxon>Anaeramoebidae</taxon>
        <taxon>Anaeramoeba</taxon>
    </lineage>
</organism>
<dbReference type="GO" id="GO:0009395">
    <property type="term" value="P:phospholipid catabolic process"/>
    <property type="evidence" value="ECO:0007669"/>
    <property type="project" value="TreeGrafter"/>
</dbReference>
<gene>
    <name evidence="10" type="ORF">M0811_06640</name>
</gene>
<dbReference type="PANTHER" id="PTHR12370">
    <property type="entry name" value="PHOSPHOLIPASE B-RELATED"/>
    <property type="match status" value="1"/>
</dbReference>
<name>A0A9Q0RDP2_ANAIG</name>
<comment type="caution">
    <text evidence="10">The sequence shown here is derived from an EMBL/GenBank/DDBJ whole genome shotgun (WGS) entry which is preliminary data.</text>
</comment>
<dbReference type="OrthoDB" id="419508at2759"/>
<keyword evidence="6" id="KW-0325">Glycoprotein</keyword>
<keyword evidence="11" id="KW-1185">Reference proteome</keyword>
<dbReference type="AlphaFoldDB" id="A0A9Q0RDP2"/>
<feature type="domain" description="PSI" evidence="9">
    <location>
        <begin position="545"/>
        <end position="592"/>
    </location>
</feature>
<dbReference type="GO" id="GO:0004620">
    <property type="term" value="F:phospholipase activity"/>
    <property type="evidence" value="ECO:0007669"/>
    <property type="project" value="InterPro"/>
</dbReference>
<evidence type="ECO:0000256" key="1">
    <source>
        <dbReference type="ARBA" id="ARBA00007835"/>
    </source>
</evidence>
<dbReference type="Gene3D" id="3.60.60.30">
    <property type="match status" value="1"/>
</dbReference>
<evidence type="ECO:0000256" key="4">
    <source>
        <dbReference type="ARBA" id="ARBA00022963"/>
    </source>
</evidence>
<dbReference type="Proteomes" id="UP001149090">
    <property type="component" value="Unassembled WGS sequence"/>
</dbReference>
<evidence type="ECO:0000256" key="6">
    <source>
        <dbReference type="ARBA" id="ARBA00023180"/>
    </source>
</evidence>
<keyword evidence="8" id="KW-0812">Transmembrane</keyword>
<keyword evidence="8" id="KW-1133">Transmembrane helix</keyword>
<dbReference type="Pfam" id="PF04916">
    <property type="entry name" value="Phospholip_B"/>
    <property type="match status" value="1"/>
</dbReference>
<dbReference type="SMART" id="SM00423">
    <property type="entry name" value="PSI"/>
    <property type="match status" value="1"/>
</dbReference>
<keyword evidence="5 7" id="KW-0443">Lipid metabolism</keyword>
<dbReference type="GO" id="GO:0005576">
    <property type="term" value="C:extracellular region"/>
    <property type="evidence" value="ECO:0007669"/>
    <property type="project" value="TreeGrafter"/>
</dbReference>
<keyword evidence="4 7" id="KW-0442">Lipid degradation</keyword>
<dbReference type="EMBL" id="JAPDFW010000063">
    <property type="protein sequence ID" value="KAJ5075778.1"/>
    <property type="molecule type" value="Genomic_DNA"/>
</dbReference>
<comment type="function">
    <text evidence="7">Putative phospholipase.</text>
</comment>
<dbReference type="EC" id="3.1.1.-" evidence="7"/>
<feature type="transmembrane region" description="Helical" evidence="8">
    <location>
        <begin position="612"/>
        <end position="634"/>
    </location>
</feature>
<evidence type="ECO:0000313" key="10">
    <source>
        <dbReference type="EMBL" id="KAJ5075778.1"/>
    </source>
</evidence>
<keyword evidence="8" id="KW-0472">Membrane</keyword>
<evidence type="ECO:0000313" key="11">
    <source>
        <dbReference type="Proteomes" id="UP001149090"/>
    </source>
</evidence>